<organism evidence="1 2">
    <name type="scientific">Erythrobacter aureus</name>
    <dbReference type="NCBI Taxonomy" id="2182384"/>
    <lineage>
        <taxon>Bacteria</taxon>
        <taxon>Pseudomonadati</taxon>
        <taxon>Pseudomonadota</taxon>
        <taxon>Alphaproteobacteria</taxon>
        <taxon>Sphingomonadales</taxon>
        <taxon>Erythrobacteraceae</taxon>
        <taxon>Erythrobacter/Porphyrobacter group</taxon>
        <taxon>Erythrobacter</taxon>
    </lineage>
</organism>
<dbReference type="Proteomes" id="UP000254508">
    <property type="component" value="Chromosome"/>
</dbReference>
<accession>A0A345YEK9</accession>
<gene>
    <name evidence="1" type="ORF">DVR09_08440</name>
</gene>
<sequence length="126" mass="15201">MKSDEIIDDFWRWFTEHENTFSQPLSDQAQWRELDDRLAALGIANWEIRSGGDEISEFIISSPKMRNYMACRRVLDRAPTLDRWQYFEEKPPKDWKRIFRWGGQELKLMRGVGFSAFYNIRTDFLK</sequence>
<keyword evidence="2" id="KW-1185">Reference proteome</keyword>
<proteinExistence type="predicted"/>
<dbReference type="OrthoDB" id="1273719at2"/>
<reference evidence="2" key="1">
    <citation type="submission" date="2018-07" db="EMBL/GenBank/DDBJ databases">
        <title>Genome sequence of Erythrobacter strain YH-07, an antagonistic bacterium isolated from Yellow Sea.</title>
        <authorList>
            <person name="Tang T."/>
            <person name="Liu Q."/>
            <person name="Sun X."/>
        </authorList>
    </citation>
    <scope>NUCLEOTIDE SEQUENCE [LARGE SCALE GENOMIC DNA]</scope>
    <source>
        <strain evidence="2">YH-07</strain>
    </source>
</reference>
<dbReference type="AlphaFoldDB" id="A0A345YEK9"/>
<protein>
    <submittedName>
        <fullName evidence="1">Uncharacterized protein</fullName>
    </submittedName>
</protein>
<evidence type="ECO:0000313" key="2">
    <source>
        <dbReference type="Proteomes" id="UP000254508"/>
    </source>
</evidence>
<dbReference type="EMBL" id="CP031357">
    <property type="protein sequence ID" value="AXK42361.1"/>
    <property type="molecule type" value="Genomic_DNA"/>
</dbReference>
<dbReference type="KEGG" id="err:DVR09_08440"/>
<name>A0A345YEK9_9SPHN</name>
<evidence type="ECO:0000313" key="1">
    <source>
        <dbReference type="EMBL" id="AXK42361.1"/>
    </source>
</evidence>